<dbReference type="Proteomes" id="UP000494040">
    <property type="component" value="Unassembled WGS sequence"/>
</dbReference>
<dbReference type="Pfam" id="PF07707">
    <property type="entry name" value="BACK"/>
    <property type="match status" value="1"/>
</dbReference>
<dbReference type="PANTHER" id="PTHR45774">
    <property type="entry name" value="BTB/POZ DOMAIN-CONTAINING"/>
    <property type="match status" value="1"/>
</dbReference>
<evidence type="ECO:0000313" key="2">
    <source>
        <dbReference type="EnsemblMetazoa" id="XP_014248266.1"/>
    </source>
</evidence>
<dbReference type="EnsemblMetazoa" id="XM_014392780.2">
    <property type="protein sequence ID" value="XP_014248266.1"/>
    <property type="gene ID" value="LOC106665954"/>
</dbReference>
<dbReference type="GO" id="GO:0022008">
    <property type="term" value="P:neurogenesis"/>
    <property type="evidence" value="ECO:0007669"/>
    <property type="project" value="TreeGrafter"/>
</dbReference>
<organism evidence="2 3">
    <name type="scientific">Cimex lectularius</name>
    <name type="common">Bed bug</name>
    <name type="synonym">Acanthia lectularia</name>
    <dbReference type="NCBI Taxonomy" id="79782"/>
    <lineage>
        <taxon>Eukaryota</taxon>
        <taxon>Metazoa</taxon>
        <taxon>Ecdysozoa</taxon>
        <taxon>Arthropoda</taxon>
        <taxon>Hexapoda</taxon>
        <taxon>Insecta</taxon>
        <taxon>Pterygota</taxon>
        <taxon>Neoptera</taxon>
        <taxon>Paraneoptera</taxon>
        <taxon>Hemiptera</taxon>
        <taxon>Heteroptera</taxon>
        <taxon>Panheteroptera</taxon>
        <taxon>Cimicomorpha</taxon>
        <taxon>Cimicidae</taxon>
        <taxon>Cimex</taxon>
    </lineage>
</organism>
<feature type="domain" description="BTB" evidence="1">
    <location>
        <begin position="29"/>
        <end position="99"/>
    </location>
</feature>
<dbReference type="Gene3D" id="3.30.710.10">
    <property type="entry name" value="Potassium Channel Kv1.1, Chain A"/>
    <property type="match status" value="1"/>
</dbReference>
<dbReference type="InterPro" id="IPR000210">
    <property type="entry name" value="BTB/POZ_dom"/>
</dbReference>
<proteinExistence type="predicted"/>
<dbReference type="PANTHER" id="PTHR45774:SF3">
    <property type="entry name" value="BTB (POZ) DOMAIN-CONTAINING 2B-RELATED"/>
    <property type="match status" value="1"/>
</dbReference>
<dbReference type="Pfam" id="PF00651">
    <property type="entry name" value="BTB"/>
    <property type="match status" value="1"/>
</dbReference>
<dbReference type="Gene3D" id="1.25.40.420">
    <property type="match status" value="1"/>
</dbReference>
<dbReference type="InterPro" id="IPR011333">
    <property type="entry name" value="SKP1/BTB/POZ_sf"/>
</dbReference>
<dbReference type="GO" id="GO:0000932">
    <property type="term" value="C:P-body"/>
    <property type="evidence" value="ECO:0007669"/>
    <property type="project" value="TreeGrafter"/>
</dbReference>
<keyword evidence="3" id="KW-1185">Reference proteome</keyword>
<dbReference type="InterPro" id="IPR011705">
    <property type="entry name" value="BACK"/>
</dbReference>
<sequence length="435" mass="50244">MEGEDADWQIQLDKVVDRGYYILKNSFWTDCVFVVGNDENKKEFKAHKLFLSMSSPVFEKMFTNRFIEEKADVHVVDIQPEAFGAMLKYIYTDKVEIESFDQACELCYVAKKYMIHNLLKQCTAYVLKDVNVTNVCRGYEFAKLFDQVELMEKCENVICEKTSSVLSTPSFLEAQISTVMMILDEKKLSVTEVELFKAVELWTKAEFTRRGILGDEFADEQQKIYDQIVPKICFLNMNARDFADGPALSPLLKPDQSFAILLNLTASNSSCPLPNGFSTMLRDRMVSSFGESYCLDWPCYRLEKHTVFQNTDSYVSFSCDKDITLKGVMVLTKIATFNRDEYENVEIYLHDWTTNTTHRATFNGVCENEKILRVYFPNNIQTCRGRAYKVGLILKNSGQYTGRFLNTSEFVFKSCTFKLIENRLPIYMQGIIFSD</sequence>
<dbReference type="SUPFAM" id="SSF54695">
    <property type="entry name" value="POZ domain"/>
    <property type="match status" value="1"/>
</dbReference>
<dbReference type="OrthoDB" id="6621423at2759"/>
<reference evidence="2" key="1">
    <citation type="submission" date="2022-01" db="UniProtKB">
        <authorList>
            <consortium name="EnsemblMetazoa"/>
        </authorList>
    </citation>
    <scope>IDENTIFICATION</scope>
</reference>
<dbReference type="GO" id="GO:0005829">
    <property type="term" value="C:cytosol"/>
    <property type="evidence" value="ECO:0007669"/>
    <property type="project" value="TreeGrafter"/>
</dbReference>
<dbReference type="PROSITE" id="PS50097">
    <property type="entry name" value="BTB"/>
    <property type="match status" value="1"/>
</dbReference>
<dbReference type="SMART" id="SM00225">
    <property type="entry name" value="BTB"/>
    <property type="match status" value="1"/>
</dbReference>
<accession>A0A8I6RN47</accession>
<dbReference type="AlphaFoldDB" id="A0A8I6RN47"/>
<dbReference type="GeneID" id="106665954"/>
<evidence type="ECO:0000259" key="1">
    <source>
        <dbReference type="PROSITE" id="PS50097"/>
    </source>
</evidence>
<protein>
    <recommendedName>
        <fullName evidence="1">BTB domain-containing protein</fullName>
    </recommendedName>
</protein>
<dbReference type="KEGG" id="clec:106665954"/>
<name>A0A8I6RN47_CIMLE</name>
<dbReference type="OMA" id="NSWLRDS"/>
<dbReference type="RefSeq" id="XP_014248266.1">
    <property type="nucleotide sequence ID" value="XM_014392780.2"/>
</dbReference>
<evidence type="ECO:0000313" key="3">
    <source>
        <dbReference type="Proteomes" id="UP000494040"/>
    </source>
</evidence>